<sequence length="609" mass="67384">MNPSLYEAAATGDVGFLGKIRDGRLTADLFQKTPEENNILHIAAEFKQINFIKEVKIHHESPRFWATNKNGETPLHVAARVGCDEVVKFLIDHTRSLPIEGVDSEEEPIDGEAYKKLLWMTNLEMDTALHVAVRYDHAGVVKLLMGADPELCCSCYSIKESPLFLAVRAGSTSIAVYILNETPTNISPSFQGTNGVTALHVAATRKYFADKGIVESMVSRNPGIIKEVDEIGWTPLHYASLKGNRIAAKLLIQNSNSACYIPDKLGMSALHVAAYAGHTEIIEELIQRCPDICDCVTQKGQTALHAAVLGEKIDVVKYILKTPKLAILINKADNDGNTPWHLAAIRKNSKIVAILRRDSRLNRTAINKKFLQVSDILLANNTGRKEIIKSRNVHHLGDIVVPVPYFQQEMKQEFKKFESQEEISTSETLVNTTNTRENLQAYSNPTFNKNDGKLVVATVIATVTFTALINPPGGFKEDGTSVLREKAAYKIFSGFNGLSFVLSVFAIYNESSPISVLSTHLPTPASLINYSIAGMVIAFWAAQIAVEPKRPGQSTVKYFWYGGDETVVSNALQLICVIIITLVSISVAKPLFQIIMRKRRIHDFENHVI</sequence>
<keyword evidence="3" id="KW-0677">Repeat</keyword>
<feature type="repeat" description="ANK" evidence="7">
    <location>
        <begin position="265"/>
        <end position="292"/>
    </location>
</feature>
<proteinExistence type="predicted"/>
<evidence type="ECO:0000313" key="10">
    <source>
        <dbReference type="EMBL" id="KAB2636804.1"/>
    </source>
</evidence>
<dbReference type="Pfam" id="PF13962">
    <property type="entry name" value="PGG"/>
    <property type="match status" value="1"/>
</dbReference>
<dbReference type="InterPro" id="IPR036770">
    <property type="entry name" value="Ankyrin_rpt-contain_sf"/>
</dbReference>
<evidence type="ECO:0000256" key="2">
    <source>
        <dbReference type="ARBA" id="ARBA00022692"/>
    </source>
</evidence>
<dbReference type="OrthoDB" id="1602144at2759"/>
<dbReference type="PANTHER" id="PTHR24186">
    <property type="entry name" value="PROTEIN PHOSPHATASE 1 REGULATORY SUBUNIT"/>
    <property type="match status" value="1"/>
</dbReference>
<feature type="transmembrane region" description="Helical" evidence="8">
    <location>
        <begin position="567"/>
        <end position="588"/>
    </location>
</feature>
<dbReference type="EMBL" id="SMOL01000004">
    <property type="protein sequence ID" value="KAB2636804.1"/>
    <property type="molecule type" value="Genomic_DNA"/>
</dbReference>
<feature type="repeat" description="ANK" evidence="7">
    <location>
        <begin position="70"/>
        <end position="93"/>
    </location>
</feature>
<dbReference type="PROSITE" id="PS50088">
    <property type="entry name" value="ANK_REPEAT"/>
    <property type="match status" value="2"/>
</dbReference>
<protein>
    <submittedName>
        <fullName evidence="10">Ankyrin repeat-containing protein</fullName>
    </submittedName>
</protein>
<dbReference type="InterPro" id="IPR002110">
    <property type="entry name" value="Ankyrin_rpt"/>
</dbReference>
<dbReference type="PROSITE" id="PS50297">
    <property type="entry name" value="ANK_REP_REGION"/>
    <property type="match status" value="2"/>
</dbReference>
<dbReference type="SMART" id="SM00248">
    <property type="entry name" value="ANK"/>
    <property type="match status" value="9"/>
</dbReference>
<dbReference type="SUPFAM" id="SSF48403">
    <property type="entry name" value="Ankyrin repeat"/>
    <property type="match status" value="2"/>
</dbReference>
<evidence type="ECO:0000256" key="1">
    <source>
        <dbReference type="ARBA" id="ARBA00004141"/>
    </source>
</evidence>
<dbReference type="Proteomes" id="UP000327157">
    <property type="component" value="Chromosome 5"/>
</dbReference>
<dbReference type="GO" id="GO:0005886">
    <property type="term" value="C:plasma membrane"/>
    <property type="evidence" value="ECO:0007669"/>
    <property type="project" value="TreeGrafter"/>
</dbReference>
<keyword evidence="6 8" id="KW-0472">Membrane</keyword>
<name>A0A5N5IPD6_9ROSA</name>
<reference evidence="11" key="2">
    <citation type="submission" date="2019-10" db="EMBL/GenBank/DDBJ databases">
        <title>A de novo genome assembly of a pear dwarfing rootstock.</title>
        <authorList>
            <person name="Wang F."/>
            <person name="Wang J."/>
            <person name="Li S."/>
            <person name="Zhang Y."/>
            <person name="Fang M."/>
            <person name="Ma L."/>
            <person name="Zhao Y."/>
            <person name="Jiang S."/>
        </authorList>
    </citation>
    <scope>NUCLEOTIDE SEQUENCE [LARGE SCALE GENOMIC DNA]</scope>
</reference>
<dbReference type="Gene3D" id="1.25.40.20">
    <property type="entry name" value="Ankyrin repeat-containing domain"/>
    <property type="match status" value="1"/>
</dbReference>
<organism evidence="10 11">
    <name type="scientific">Pyrus ussuriensis x Pyrus communis</name>
    <dbReference type="NCBI Taxonomy" id="2448454"/>
    <lineage>
        <taxon>Eukaryota</taxon>
        <taxon>Viridiplantae</taxon>
        <taxon>Streptophyta</taxon>
        <taxon>Embryophyta</taxon>
        <taxon>Tracheophyta</taxon>
        <taxon>Spermatophyta</taxon>
        <taxon>Magnoliopsida</taxon>
        <taxon>eudicotyledons</taxon>
        <taxon>Gunneridae</taxon>
        <taxon>Pentapetalae</taxon>
        <taxon>rosids</taxon>
        <taxon>fabids</taxon>
        <taxon>Rosales</taxon>
        <taxon>Rosaceae</taxon>
        <taxon>Amygdaloideae</taxon>
        <taxon>Maleae</taxon>
        <taxon>Pyrus</taxon>
    </lineage>
</organism>
<feature type="domain" description="PGG" evidence="9">
    <location>
        <begin position="454"/>
        <end position="545"/>
    </location>
</feature>
<evidence type="ECO:0000259" key="9">
    <source>
        <dbReference type="Pfam" id="PF13962"/>
    </source>
</evidence>
<feature type="transmembrane region" description="Helical" evidence="8">
    <location>
        <begin position="487"/>
        <end position="508"/>
    </location>
</feature>
<comment type="caution">
    <text evidence="10">The sequence shown here is derived from an EMBL/GenBank/DDBJ whole genome shotgun (WGS) entry which is preliminary data.</text>
</comment>
<evidence type="ECO:0000313" key="11">
    <source>
        <dbReference type="Proteomes" id="UP000327157"/>
    </source>
</evidence>
<evidence type="ECO:0000256" key="5">
    <source>
        <dbReference type="ARBA" id="ARBA00023043"/>
    </source>
</evidence>
<dbReference type="Pfam" id="PF12796">
    <property type="entry name" value="Ank_2"/>
    <property type="match status" value="4"/>
</dbReference>
<evidence type="ECO:0000256" key="8">
    <source>
        <dbReference type="SAM" id="Phobius"/>
    </source>
</evidence>
<dbReference type="PANTHER" id="PTHR24186:SF50">
    <property type="entry name" value="ANKYRIN REPEAT-CONTAINING PROTEIN ITN1-LIKE ISOFORM X1"/>
    <property type="match status" value="1"/>
</dbReference>
<evidence type="ECO:0000256" key="3">
    <source>
        <dbReference type="ARBA" id="ARBA00022737"/>
    </source>
</evidence>
<evidence type="ECO:0000256" key="7">
    <source>
        <dbReference type="PROSITE-ProRule" id="PRU00023"/>
    </source>
</evidence>
<comment type="subcellular location">
    <subcellularLocation>
        <location evidence="1">Membrane</location>
        <topology evidence="1">Multi-pass membrane protein</topology>
    </subcellularLocation>
</comment>
<evidence type="ECO:0000256" key="4">
    <source>
        <dbReference type="ARBA" id="ARBA00022989"/>
    </source>
</evidence>
<accession>A0A5N5IPD6</accession>
<feature type="transmembrane region" description="Helical" evidence="8">
    <location>
        <begin position="528"/>
        <end position="546"/>
    </location>
</feature>
<gene>
    <name evidence="10" type="ORF">D8674_027338</name>
</gene>
<reference evidence="10 11" key="1">
    <citation type="submission" date="2019-09" db="EMBL/GenBank/DDBJ databases">
        <authorList>
            <person name="Ou C."/>
        </authorList>
    </citation>
    <scope>NUCLEOTIDE SEQUENCE [LARGE SCALE GENOMIC DNA]</scope>
    <source>
        <strain evidence="10">S2</strain>
        <tissue evidence="10">Leaf</tissue>
    </source>
</reference>
<reference evidence="10 11" key="3">
    <citation type="submission" date="2019-11" db="EMBL/GenBank/DDBJ databases">
        <title>A de novo genome assembly of a pear dwarfing rootstock.</title>
        <authorList>
            <person name="Wang F."/>
            <person name="Wang J."/>
            <person name="Li S."/>
            <person name="Zhang Y."/>
            <person name="Fang M."/>
            <person name="Ma L."/>
            <person name="Zhao Y."/>
            <person name="Jiang S."/>
        </authorList>
    </citation>
    <scope>NUCLEOTIDE SEQUENCE [LARGE SCALE GENOMIC DNA]</scope>
    <source>
        <strain evidence="10">S2</strain>
        <tissue evidence="10">Leaf</tissue>
    </source>
</reference>
<dbReference type="InterPro" id="IPR026961">
    <property type="entry name" value="PGG_dom"/>
</dbReference>
<keyword evidence="5 7" id="KW-0040">ANK repeat</keyword>
<dbReference type="AlphaFoldDB" id="A0A5N5IPD6"/>
<evidence type="ECO:0000256" key="6">
    <source>
        <dbReference type="ARBA" id="ARBA00023136"/>
    </source>
</evidence>
<feature type="transmembrane region" description="Helical" evidence="8">
    <location>
        <begin position="454"/>
        <end position="475"/>
    </location>
</feature>
<keyword evidence="2 8" id="KW-0812">Transmembrane</keyword>
<keyword evidence="11" id="KW-1185">Reference proteome</keyword>
<keyword evidence="4 8" id="KW-1133">Transmembrane helix</keyword>